<feature type="region of interest" description="Disordered" evidence="1">
    <location>
        <begin position="1654"/>
        <end position="1688"/>
    </location>
</feature>
<protein>
    <submittedName>
        <fullName evidence="3">Uncharacterized protein</fullName>
    </submittedName>
</protein>
<evidence type="ECO:0000256" key="2">
    <source>
        <dbReference type="SAM" id="Phobius"/>
    </source>
</evidence>
<feature type="region of interest" description="Disordered" evidence="1">
    <location>
        <begin position="390"/>
        <end position="478"/>
    </location>
</feature>
<dbReference type="EMBL" id="JH921469">
    <property type="protein sequence ID" value="EKD12061.1"/>
    <property type="molecule type" value="Genomic_DNA"/>
</dbReference>
<organism evidence="3 4">
    <name type="scientific">Marssonina brunnea f. sp. multigermtubi (strain MB_m1)</name>
    <name type="common">Marssonina leaf spot fungus</name>
    <dbReference type="NCBI Taxonomy" id="1072389"/>
    <lineage>
        <taxon>Eukaryota</taxon>
        <taxon>Fungi</taxon>
        <taxon>Dikarya</taxon>
        <taxon>Ascomycota</taxon>
        <taxon>Pezizomycotina</taxon>
        <taxon>Leotiomycetes</taxon>
        <taxon>Helotiales</taxon>
        <taxon>Drepanopezizaceae</taxon>
        <taxon>Drepanopeziza</taxon>
    </lineage>
</organism>
<evidence type="ECO:0000313" key="4">
    <source>
        <dbReference type="Proteomes" id="UP000006753"/>
    </source>
</evidence>
<feature type="transmembrane region" description="Helical" evidence="2">
    <location>
        <begin position="219"/>
        <end position="242"/>
    </location>
</feature>
<reference evidence="3 4" key="1">
    <citation type="journal article" date="2012" name="BMC Genomics">
        <title>Sequencing the genome of Marssonina brunnea reveals fungus-poplar co-evolution.</title>
        <authorList>
            <person name="Zhu S."/>
            <person name="Cao Y.-Z."/>
            <person name="Jiang C."/>
            <person name="Tan B.-Y."/>
            <person name="Wang Z."/>
            <person name="Feng S."/>
            <person name="Zhang L."/>
            <person name="Su X.-H."/>
            <person name="Brejova B."/>
            <person name="Vinar T."/>
            <person name="Xu M."/>
            <person name="Wang M.-X."/>
            <person name="Zhang S.-G."/>
            <person name="Huang M.-R."/>
            <person name="Wu R."/>
            <person name="Zhou Y."/>
        </authorList>
    </citation>
    <scope>NUCLEOTIDE SEQUENCE [LARGE SCALE GENOMIC DNA]</scope>
    <source>
        <strain evidence="3 4">MB_m1</strain>
    </source>
</reference>
<feature type="region of interest" description="Disordered" evidence="1">
    <location>
        <begin position="1131"/>
        <end position="1162"/>
    </location>
</feature>
<dbReference type="RefSeq" id="XP_007297684.1">
    <property type="nucleotide sequence ID" value="XM_007297622.1"/>
</dbReference>
<feature type="compositionally biased region" description="Acidic residues" evidence="1">
    <location>
        <begin position="1142"/>
        <end position="1158"/>
    </location>
</feature>
<feature type="transmembrane region" description="Helical" evidence="2">
    <location>
        <begin position="111"/>
        <end position="130"/>
    </location>
</feature>
<feature type="compositionally biased region" description="Low complexity" evidence="1">
    <location>
        <begin position="1199"/>
        <end position="1211"/>
    </location>
</feature>
<keyword evidence="2" id="KW-1133">Transmembrane helix</keyword>
<feature type="transmembrane region" description="Helical" evidence="2">
    <location>
        <begin position="45"/>
        <end position="67"/>
    </location>
</feature>
<feature type="compositionally biased region" description="Low complexity" evidence="1">
    <location>
        <begin position="492"/>
        <end position="502"/>
    </location>
</feature>
<feature type="compositionally biased region" description="Polar residues" evidence="1">
    <location>
        <begin position="1604"/>
        <end position="1623"/>
    </location>
</feature>
<dbReference type="Proteomes" id="UP000006753">
    <property type="component" value="Unassembled WGS sequence"/>
</dbReference>
<feature type="compositionally biased region" description="Low complexity" evidence="1">
    <location>
        <begin position="466"/>
        <end position="478"/>
    </location>
</feature>
<dbReference type="OMA" id="DARTWES"/>
<feature type="region of interest" description="Disordered" evidence="1">
    <location>
        <begin position="1185"/>
        <end position="1212"/>
    </location>
</feature>
<dbReference type="InParanoid" id="K1WGT8"/>
<dbReference type="eggNOG" id="ENOG502QQEE">
    <property type="taxonomic scope" value="Eukaryota"/>
</dbReference>
<feature type="region of interest" description="Disordered" evidence="1">
    <location>
        <begin position="492"/>
        <end position="549"/>
    </location>
</feature>
<accession>K1WGT8</accession>
<keyword evidence="2" id="KW-0472">Membrane</keyword>
<evidence type="ECO:0000256" key="1">
    <source>
        <dbReference type="SAM" id="MobiDB-lite"/>
    </source>
</evidence>
<dbReference type="HOGENOM" id="CLU_000817_0_0_1"/>
<feature type="compositionally biased region" description="Polar residues" evidence="1">
    <location>
        <begin position="1037"/>
        <end position="1062"/>
    </location>
</feature>
<feature type="transmembrane region" description="Helical" evidence="2">
    <location>
        <begin position="150"/>
        <end position="171"/>
    </location>
</feature>
<dbReference type="KEGG" id="mbe:MBM_09795"/>
<dbReference type="OrthoDB" id="5370537at2759"/>
<feature type="region of interest" description="Disordered" evidence="1">
    <location>
        <begin position="972"/>
        <end position="1001"/>
    </location>
</feature>
<feature type="compositionally biased region" description="Basic and acidic residues" evidence="1">
    <location>
        <begin position="1333"/>
        <end position="1343"/>
    </location>
</feature>
<feature type="compositionally biased region" description="Polar residues" evidence="1">
    <location>
        <begin position="531"/>
        <end position="549"/>
    </location>
</feature>
<feature type="region of interest" description="Disordered" evidence="1">
    <location>
        <begin position="819"/>
        <end position="838"/>
    </location>
</feature>
<gene>
    <name evidence="3" type="ORF">MBM_09795</name>
</gene>
<feature type="region of interest" description="Disordered" evidence="1">
    <location>
        <begin position="1037"/>
        <end position="1063"/>
    </location>
</feature>
<name>K1WGT8_MARBU</name>
<proteinExistence type="predicted"/>
<evidence type="ECO:0000313" key="3">
    <source>
        <dbReference type="EMBL" id="EKD12061.1"/>
    </source>
</evidence>
<feature type="transmembrane region" description="Helical" evidence="2">
    <location>
        <begin position="187"/>
        <end position="207"/>
    </location>
</feature>
<feature type="region of interest" description="Disordered" evidence="1">
    <location>
        <begin position="1333"/>
        <end position="1364"/>
    </location>
</feature>
<dbReference type="GeneID" id="18765730"/>
<feature type="compositionally biased region" description="Low complexity" evidence="1">
    <location>
        <begin position="1626"/>
        <end position="1639"/>
    </location>
</feature>
<feature type="region of interest" description="Disordered" evidence="1">
    <location>
        <begin position="1604"/>
        <end position="1639"/>
    </location>
</feature>
<feature type="compositionally biased region" description="Basic and acidic residues" evidence="1">
    <location>
        <begin position="434"/>
        <end position="445"/>
    </location>
</feature>
<keyword evidence="2" id="KW-0812">Transmembrane</keyword>
<feature type="region of interest" description="Disordered" evidence="1">
    <location>
        <begin position="603"/>
        <end position="623"/>
    </location>
</feature>
<sequence length="2106" mass="230446">MLIPDAVQTLSAAFSFGTVLQAVLGALLIFYRGHGSTIFKDGPRLVLLLFFLFAALWAQVEFVSLLLAKDMANICQLTILLSTIFDQLARVTIEQFFMWSIGGTKVTPGRLILQGALFLRLIGGVMLVSFTKSQFAPVCVARISLQQTPLTPVSIAVLALDAIIVGVLLIREISGKSPDPMQKKSKALIFSIVGLGVWTVTSVPMILGTPATVVLTQTVLPANGLLVLVSIVTMFLGALTLAREENAVTPEARSPFVNPMPPPGEIFHGNPGGNGSPVLTHNYTKSGNLFIVNPSATPNGSPMVFQNSSRGDTRGFTKLGNEVDVQEIGEALERPDRLYRGSTGVIPAMVAASQAATQVSMAPPLRPTFPERSLTTPVFSTSSPVQKRSMFNWSKTPAKPSIRSLGISQPVPHPSDGHQSAAKIPTIDLTTAADLDRKRREEASARSKLFASRPQFSTREALAPSSKGKPNPVPGNPMMVLPVVVPSLTATHVATDGTTTSASISPGREEVRRRSPRKTNSFDPASEENAPKSSMQRKNNNGLPPNSKASSITMVQEVSIAKPQTVMFINDIVYDNPGMVNTIINASAPNSKIIASVRTGPLKSSDSIIHRPRPPYKRNTSCSNRALFPSEQSLGHVRSKSVSAIPRMSDFLSLSGSPTQLPALPAPPNTRAAYLKRLLPSDTESMSLDEKIEFLFPATPGPGTARRRRSSVPSLPRVPSMYLSEETRLQSPTEEQQLTQKAFEGTMIAPGIPLKSLKRQTIKSPRSEDQDFPVSTDLYKTIAHEVGEIWNPASHEGSIGDASTYWESIQSEVSPVDLSRARENGGSPYRQRPDSMRELPPLSHQELREDEAIVPMMLDSEENRRSFVMSAADNYRPSSLLSADQLSFVDRTHDSIKHGFGWHHRIGDDLPTFSERSRSNFVKRQMPPPPPLLLHRSGRRATVVVHSAEPSPQIDSPERAIAAIQEQLRRFEQQKSRGSVASLLRRIPGPNSENERGQDTGRFRLLETLEKEMGQQENQWQRMQSNLGRDSISISPYAQAEAENSTSQKTTQGSPNTPSMASSIRARFRSSTTVRLKSDGSNLTTLTAISENSRASIWQQRLAEAQMEYIENAPDLLRKSLNFLSVTKGKPSFVSSTPPDSGESETELETDFESDSDTEAMKQYQPPRKVFKEAVTLWRPSTISPEEATGHMWSSPYGTSSTSEATSEPPAKNMRPAQRLFEHVLPIFSTELWIESSSLGYSRPVVGLWGSKTVSQTGISTRPARQRPQRKSKRMTFLPDIVESPLPILNKRDTLGIFQFSSGELSDQPILTSDPALLKRPVLPALASKFDTRSRQLEPEKSEYSSSLFDEYEEEDSDLNHAASDDEFDESTLWEIADLLNSPDAPSQASLLPARRDQAIQDYDDFPETQGSEPVSPILSRLPIQPPAFATRATAQLWAGRVYGFNKPAAAGLPQPESAIWNALVALADDVVRVRPRSSQALPVLSSMELWVAPAAQAPTAPASSMWSNAKTEKSSGLVTSFPTTLMWSQPTTHEETIIPGLFNASILRSNYRSSDTIPAVISMVSKPRKSLAPLSILTPTSTRLWSGDERQGVEVDWISISSTRPESPSVYSTASSGTTSPVSDAFSARSSSTNASSTWSADTSTLALKWGSADKSPVNTSKDDSKHPSRIPVRQPPQQNLASVRESSVLSSRDLWESRAPAPEKTAVVRKFRRASTTQPNALSALKLKLQRKRMVYSPAEWEKSLAEAIAAGLPINISCPPPVAGTSDWEAALAEVTSEEATPRLRRPAAMKSDWETALSRAVFKSSSPMTYSPEKWEAALLEAINAGTVTIPNVAKIHPATVRRSLPMPGLWTSSVIASIPTSTAMWSKTTVPLRAVAVEMNLVAAAPRKASATIIFELPMLKSQSLWTPLHAAKENKDWLGLTARKPTFAQTWTPRAMPGGAEKIESLWTTKTVSAPPMPDMFAHVKRSHFKPASNPSRPSPLPRLDSVQLFALDSTAPTENSTHWLHKTSVDTSVAVAPKVLNRSMTWTARASEPSIKQQCSMWQARPTTTHASPDLFQNIPSESWSRTKRDFEAFMPIKSTELWQPPMEMPVSVKNWIVN</sequence>
<feature type="compositionally biased region" description="Polar residues" evidence="1">
    <location>
        <begin position="1677"/>
        <end position="1688"/>
    </location>
</feature>
<keyword evidence="4" id="KW-1185">Reference proteome</keyword>
<feature type="transmembrane region" description="Helical" evidence="2">
    <location>
        <begin position="12"/>
        <end position="33"/>
    </location>
</feature>